<dbReference type="GO" id="GO:0016757">
    <property type="term" value="F:glycosyltransferase activity"/>
    <property type="evidence" value="ECO:0007669"/>
    <property type="project" value="UniProtKB-KW"/>
</dbReference>
<feature type="domain" description="Glycosyltransferase 2-like" evidence="8">
    <location>
        <begin position="5"/>
        <end position="161"/>
    </location>
</feature>
<evidence type="ECO:0000313" key="10">
    <source>
        <dbReference type="Proteomes" id="UP000470771"/>
    </source>
</evidence>
<dbReference type="InterPro" id="IPR050256">
    <property type="entry name" value="Glycosyltransferase_2"/>
</dbReference>
<protein>
    <submittedName>
        <fullName evidence="9">Glycosyltransferase</fullName>
    </submittedName>
</protein>
<dbReference type="Pfam" id="PF00535">
    <property type="entry name" value="Glycos_transf_2"/>
    <property type="match status" value="1"/>
</dbReference>
<dbReference type="Gene3D" id="3.90.550.10">
    <property type="entry name" value="Spore Coat Polysaccharide Biosynthesis Protein SpsA, Chain A"/>
    <property type="match status" value="1"/>
</dbReference>
<sequence>MMKFSIVIPCYKSSNTLIELKNRLIDVITPLSADFEIILVNDGSPDDDWEIISNMAKNDSRIKGINFSRNFGQHYAISAGLEIAKGEWIVVMDGDLQDRPEEIANLYKKSQEGYDLVTAKRVLRKDAYIKKMFSKLFYWLFGYLTNTKYDNTVANFGIYHQKVIHALIQMKDKIRVFPILIQWVGFKGTSIEVVHNKRQNGVSAYTYKTLFTLAFDIIVSFSNKPLMLMVRLGIVISILSFFVGIYYIYSYLEGEILILGFASIIISIWLLSGLIILFLGVLGIYLGKVFDASKDRPTYIIKEKLN</sequence>
<evidence type="ECO:0000256" key="3">
    <source>
        <dbReference type="ARBA" id="ARBA00022679"/>
    </source>
</evidence>
<accession>A0A6N9NHQ5</accession>
<dbReference type="CDD" id="cd04187">
    <property type="entry name" value="DPM1_like_bac"/>
    <property type="match status" value="1"/>
</dbReference>
<evidence type="ECO:0000256" key="4">
    <source>
        <dbReference type="ARBA" id="ARBA00022692"/>
    </source>
</evidence>
<dbReference type="AlphaFoldDB" id="A0A6N9NHQ5"/>
<dbReference type="PANTHER" id="PTHR48090">
    <property type="entry name" value="UNDECAPRENYL-PHOSPHATE 4-DEOXY-4-FORMAMIDO-L-ARABINOSE TRANSFERASE-RELATED"/>
    <property type="match status" value="1"/>
</dbReference>
<keyword evidence="3 9" id="KW-0808">Transferase</keyword>
<feature type="transmembrane region" description="Helical" evidence="7">
    <location>
        <begin position="256"/>
        <end position="286"/>
    </location>
</feature>
<evidence type="ECO:0000259" key="8">
    <source>
        <dbReference type="Pfam" id="PF00535"/>
    </source>
</evidence>
<feature type="transmembrane region" description="Helical" evidence="7">
    <location>
        <begin position="228"/>
        <end position="250"/>
    </location>
</feature>
<organism evidence="9 10">
    <name type="scientific">Acidiluteibacter ferrifornacis</name>
    <dbReference type="NCBI Taxonomy" id="2692424"/>
    <lineage>
        <taxon>Bacteria</taxon>
        <taxon>Pseudomonadati</taxon>
        <taxon>Bacteroidota</taxon>
        <taxon>Flavobacteriia</taxon>
        <taxon>Flavobacteriales</taxon>
        <taxon>Cryomorphaceae</taxon>
        <taxon>Acidiluteibacter</taxon>
    </lineage>
</organism>
<dbReference type="GO" id="GO:0005886">
    <property type="term" value="C:plasma membrane"/>
    <property type="evidence" value="ECO:0007669"/>
    <property type="project" value="TreeGrafter"/>
</dbReference>
<keyword evidence="6 7" id="KW-0472">Membrane</keyword>
<comment type="subcellular location">
    <subcellularLocation>
        <location evidence="1">Membrane</location>
        <topology evidence="1">Multi-pass membrane protein</topology>
    </subcellularLocation>
</comment>
<gene>
    <name evidence="9" type="ORF">GQN54_04535</name>
</gene>
<name>A0A6N9NHQ5_9FLAO</name>
<evidence type="ECO:0000256" key="1">
    <source>
        <dbReference type="ARBA" id="ARBA00004141"/>
    </source>
</evidence>
<keyword evidence="10" id="KW-1185">Reference proteome</keyword>
<evidence type="ECO:0000256" key="2">
    <source>
        <dbReference type="ARBA" id="ARBA00022676"/>
    </source>
</evidence>
<dbReference type="SUPFAM" id="SSF53448">
    <property type="entry name" value="Nucleotide-diphospho-sugar transferases"/>
    <property type="match status" value="1"/>
</dbReference>
<dbReference type="Proteomes" id="UP000470771">
    <property type="component" value="Unassembled WGS sequence"/>
</dbReference>
<evidence type="ECO:0000256" key="5">
    <source>
        <dbReference type="ARBA" id="ARBA00022989"/>
    </source>
</evidence>
<proteinExistence type="predicted"/>
<dbReference type="InterPro" id="IPR029044">
    <property type="entry name" value="Nucleotide-diphossugar_trans"/>
</dbReference>
<dbReference type="PANTHER" id="PTHR48090:SF1">
    <property type="entry name" value="PROPHAGE BACTOPRENOL GLUCOSYL TRANSFERASE HOMOLOG"/>
    <property type="match status" value="1"/>
</dbReference>
<keyword evidence="4 7" id="KW-0812">Transmembrane</keyword>
<evidence type="ECO:0000256" key="7">
    <source>
        <dbReference type="SAM" id="Phobius"/>
    </source>
</evidence>
<dbReference type="EMBL" id="WWNE01000005">
    <property type="protein sequence ID" value="NBG65369.1"/>
    <property type="molecule type" value="Genomic_DNA"/>
</dbReference>
<keyword evidence="5 7" id="KW-1133">Transmembrane helix</keyword>
<comment type="caution">
    <text evidence="9">The sequence shown here is derived from an EMBL/GenBank/DDBJ whole genome shotgun (WGS) entry which is preliminary data.</text>
</comment>
<keyword evidence="2" id="KW-0328">Glycosyltransferase</keyword>
<dbReference type="InterPro" id="IPR001173">
    <property type="entry name" value="Glyco_trans_2-like"/>
</dbReference>
<evidence type="ECO:0000313" key="9">
    <source>
        <dbReference type="EMBL" id="NBG65369.1"/>
    </source>
</evidence>
<evidence type="ECO:0000256" key="6">
    <source>
        <dbReference type="ARBA" id="ARBA00023136"/>
    </source>
</evidence>
<reference evidence="9 10" key="1">
    <citation type="submission" date="2019-12" db="EMBL/GenBank/DDBJ databases">
        <authorList>
            <person name="Zhao J."/>
        </authorList>
    </citation>
    <scope>NUCLEOTIDE SEQUENCE [LARGE SCALE GENOMIC DNA]</scope>
    <source>
        <strain evidence="9 10">S-15</strain>
    </source>
</reference>